<name>A0A521C0Z5_9BACT</name>
<accession>A0A521C0Z5</accession>
<keyword evidence="3" id="KW-1185">Reference proteome</keyword>
<dbReference type="PANTHER" id="PTHR33202:SF22">
    <property type="entry name" value="HYDROGEN PEROXIDE SENSITIVE REPRESSOR"/>
    <property type="match status" value="1"/>
</dbReference>
<sequence length="131" mass="14837">MQHSRNSMARRKTESTTQILSTLKAASSAMSHQMIQEELDIEVDRATIYRVLNRFCEDGMVHRVIGENGKQYFALCEGCEKENHSHNHFHFRCKNCGKVECLSREIEIKLPAGYVAQNFNGLISGVCAQCA</sequence>
<gene>
    <name evidence="2" type="ORF">SAMN06265219_10453</name>
</gene>
<dbReference type="Pfam" id="PF01475">
    <property type="entry name" value="FUR"/>
    <property type="match status" value="1"/>
</dbReference>
<reference evidence="2 3" key="1">
    <citation type="submission" date="2017-05" db="EMBL/GenBank/DDBJ databases">
        <authorList>
            <person name="Varghese N."/>
            <person name="Submissions S."/>
        </authorList>
    </citation>
    <scope>NUCLEOTIDE SEQUENCE [LARGE SCALE GENOMIC DNA]</scope>
    <source>
        <strain evidence="2 3">DSM 21985</strain>
    </source>
</reference>
<dbReference type="InterPro" id="IPR002481">
    <property type="entry name" value="FUR"/>
</dbReference>
<protein>
    <submittedName>
        <fullName evidence="2">Fur family transcriptional regulator, ferric uptake regulator</fullName>
    </submittedName>
</protein>
<evidence type="ECO:0000313" key="2">
    <source>
        <dbReference type="EMBL" id="SMO53045.1"/>
    </source>
</evidence>
<dbReference type="Gene3D" id="1.10.10.10">
    <property type="entry name" value="Winged helix-like DNA-binding domain superfamily/Winged helix DNA-binding domain"/>
    <property type="match status" value="1"/>
</dbReference>
<proteinExistence type="predicted"/>
<evidence type="ECO:0000256" key="1">
    <source>
        <dbReference type="PIRSR" id="PIRSR602481-1"/>
    </source>
</evidence>
<dbReference type="AlphaFoldDB" id="A0A521C0Z5"/>
<organism evidence="2 3">
    <name type="scientific">Gracilimonas mengyeensis</name>
    <dbReference type="NCBI Taxonomy" id="1302730"/>
    <lineage>
        <taxon>Bacteria</taxon>
        <taxon>Pseudomonadati</taxon>
        <taxon>Balneolota</taxon>
        <taxon>Balneolia</taxon>
        <taxon>Balneolales</taxon>
        <taxon>Balneolaceae</taxon>
        <taxon>Gracilimonas</taxon>
    </lineage>
</organism>
<dbReference type="EMBL" id="FXTP01000004">
    <property type="protein sequence ID" value="SMO53045.1"/>
    <property type="molecule type" value="Genomic_DNA"/>
</dbReference>
<dbReference type="InterPro" id="IPR036390">
    <property type="entry name" value="WH_DNA-bd_sf"/>
</dbReference>
<dbReference type="GO" id="GO:0045892">
    <property type="term" value="P:negative regulation of DNA-templated transcription"/>
    <property type="evidence" value="ECO:0007669"/>
    <property type="project" value="TreeGrafter"/>
</dbReference>
<dbReference type="GO" id="GO:1900376">
    <property type="term" value="P:regulation of secondary metabolite biosynthetic process"/>
    <property type="evidence" value="ECO:0007669"/>
    <property type="project" value="TreeGrafter"/>
</dbReference>
<dbReference type="SUPFAM" id="SSF46785">
    <property type="entry name" value="Winged helix' DNA-binding domain"/>
    <property type="match status" value="1"/>
</dbReference>
<dbReference type="PANTHER" id="PTHR33202">
    <property type="entry name" value="ZINC UPTAKE REGULATION PROTEIN"/>
    <property type="match status" value="1"/>
</dbReference>
<comment type="cofactor">
    <cofactor evidence="1">
        <name>Zn(2+)</name>
        <dbReference type="ChEBI" id="CHEBI:29105"/>
    </cofactor>
    <text evidence="1">Binds 1 zinc ion per subunit.</text>
</comment>
<feature type="binding site" evidence="1">
    <location>
        <position position="93"/>
    </location>
    <ligand>
        <name>Zn(2+)</name>
        <dbReference type="ChEBI" id="CHEBI:29105"/>
    </ligand>
</feature>
<feature type="binding site" evidence="1">
    <location>
        <position position="96"/>
    </location>
    <ligand>
        <name>Zn(2+)</name>
        <dbReference type="ChEBI" id="CHEBI:29105"/>
    </ligand>
</feature>
<keyword evidence="1" id="KW-0862">Zinc</keyword>
<evidence type="ECO:0000313" key="3">
    <source>
        <dbReference type="Proteomes" id="UP000317557"/>
    </source>
</evidence>
<dbReference type="Proteomes" id="UP000317557">
    <property type="component" value="Unassembled WGS sequence"/>
</dbReference>
<dbReference type="GO" id="GO:0003700">
    <property type="term" value="F:DNA-binding transcription factor activity"/>
    <property type="evidence" value="ECO:0007669"/>
    <property type="project" value="InterPro"/>
</dbReference>
<keyword evidence="1" id="KW-0479">Metal-binding</keyword>
<dbReference type="InterPro" id="IPR036388">
    <property type="entry name" value="WH-like_DNA-bd_sf"/>
</dbReference>
<dbReference type="GO" id="GO:0008270">
    <property type="term" value="F:zinc ion binding"/>
    <property type="evidence" value="ECO:0007669"/>
    <property type="project" value="TreeGrafter"/>
</dbReference>
<dbReference type="GO" id="GO:0000976">
    <property type="term" value="F:transcription cis-regulatory region binding"/>
    <property type="evidence" value="ECO:0007669"/>
    <property type="project" value="TreeGrafter"/>
</dbReference>